<protein>
    <recommendedName>
        <fullName evidence="3">DUF58 domain-containing protein</fullName>
    </recommendedName>
</protein>
<evidence type="ECO:0000256" key="2">
    <source>
        <dbReference type="SAM" id="Phobius"/>
    </source>
</evidence>
<organism evidence="4 5">
    <name type="scientific">Kocuria varians</name>
    <name type="common">Micrococcus varians</name>
    <dbReference type="NCBI Taxonomy" id="1272"/>
    <lineage>
        <taxon>Bacteria</taxon>
        <taxon>Bacillati</taxon>
        <taxon>Actinomycetota</taxon>
        <taxon>Actinomycetes</taxon>
        <taxon>Micrococcales</taxon>
        <taxon>Micrococcaceae</taxon>
        <taxon>Kocuria</taxon>
    </lineage>
</organism>
<dbReference type="KEGG" id="kvr:CIB50_0001363"/>
<gene>
    <name evidence="4" type="ORF">CIB50_0001363</name>
</gene>
<feature type="compositionally biased region" description="Polar residues" evidence="1">
    <location>
        <begin position="116"/>
        <end position="127"/>
    </location>
</feature>
<evidence type="ECO:0000313" key="4">
    <source>
        <dbReference type="EMBL" id="QMS56650.1"/>
    </source>
</evidence>
<feature type="region of interest" description="Disordered" evidence="1">
    <location>
        <begin position="278"/>
        <end position="307"/>
    </location>
</feature>
<dbReference type="AlphaFoldDB" id="A0A7D7KYP6"/>
<evidence type="ECO:0000256" key="1">
    <source>
        <dbReference type="SAM" id="MobiDB-lite"/>
    </source>
</evidence>
<feature type="domain" description="DUF58" evidence="3">
    <location>
        <begin position="301"/>
        <end position="486"/>
    </location>
</feature>
<reference evidence="5" key="1">
    <citation type="submission" date="2017-08" db="EMBL/GenBank/DDBJ databases">
        <title>Draft Genome Sequence of Kocuria varians 80.</title>
        <authorList>
            <person name="Minaev M."/>
            <person name="Kurbakov K.A."/>
            <person name="Solodovnikova G.I."/>
            <person name="Kuznetsova O.A."/>
            <person name="Lisitsyn A.B."/>
        </authorList>
    </citation>
    <scope>NUCLEOTIDE SEQUENCE [LARGE SCALE GENOMIC DNA]</scope>
    <source>
        <strain evidence="5">80</strain>
    </source>
</reference>
<keyword evidence="2" id="KW-0472">Membrane</keyword>
<dbReference type="Proteomes" id="UP000216825">
    <property type="component" value="Chromosome"/>
</dbReference>
<keyword evidence="2" id="KW-1133">Transmembrane helix</keyword>
<evidence type="ECO:0000259" key="3">
    <source>
        <dbReference type="Pfam" id="PF01882"/>
    </source>
</evidence>
<dbReference type="RefSeq" id="WP_232300165.1">
    <property type="nucleotide sequence ID" value="NZ_CP059343.1"/>
</dbReference>
<dbReference type="Pfam" id="PF01882">
    <property type="entry name" value="DUF58"/>
    <property type="match status" value="1"/>
</dbReference>
<dbReference type="EMBL" id="CP059343">
    <property type="protein sequence ID" value="QMS56650.1"/>
    <property type="molecule type" value="Genomic_DNA"/>
</dbReference>
<feature type="compositionally biased region" description="Low complexity" evidence="1">
    <location>
        <begin position="95"/>
        <end position="110"/>
    </location>
</feature>
<keyword evidence="2" id="KW-0812">Transmembrane</keyword>
<evidence type="ECO:0000313" key="5">
    <source>
        <dbReference type="Proteomes" id="UP000216825"/>
    </source>
</evidence>
<dbReference type="PANTHER" id="PTHR34351">
    <property type="entry name" value="SLR1927 PROTEIN-RELATED"/>
    <property type="match status" value="1"/>
</dbReference>
<dbReference type="InterPro" id="IPR002881">
    <property type="entry name" value="DUF58"/>
</dbReference>
<feature type="transmembrane region" description="Helical" evidence="2">
    <location>
        <begin position="20"/>
        <end position="37"/>
    </location>
</feature>
<feature type="region of interest" description="Disordered" evidence="1">
    <location>
        <begin position="95"/>
        <end position="186"/>
    </location>
</feature>
<proteinExistence type="predicted"/>
<accession>A0A7D7KYP6</accession>
<sequence>MRAAASKARVDSRAKFTVRGWCFLAAAVLCLALATWLGRKDVLALSLFLGMVPLLSSLAMWLVKPRVLLKRSVEPPLVTLGDAAQVSLRVRRRSAFPSRSRSSADDAAVPGAASDDTASNGTSSNGTLGARADGPLSAGARADGTRADGSLSDGTSAAGTAPGSTSATGDPANGADAAGGTRAASWRRAASADRAAVDVHEKVDPLLGRDQDFSVPVSGVPVAYTVRPRRRGIHELGPATVRVSDPFGVVSELLDVAERTSLHVAPDPEELTEHGAALAHESGSDPSRRAQPQPGPDNVTTREYRHGDPMRRVHWAASAKHGQLMVRQEDPRSTRRTVLVLDTVEQHWPGERVWAGVLESTEEFEWAVGAAASVLEHLTRRETVVYALDDQGRALPRGESETAELRDTAVTDDTATEVVHGLSRVTLVKRPEPGLAEDRLAARLDREGLSHPVLLFTGKLSPEGAQRYVRATAGSASCSVVMVVDPPIARPPSADVFEAAGWSVVLVTRWTDVDAAWLAVVGGGSLMAPPPPAPGERHLSMDEMMARTRGRTTA</sequence>
<keyword evidence="5" id="KW-1185">Reference proteome</keyword>
<reference evidence="4 5" key="2">
    <citation type="submission" date="2020-07" db="EMBL/GenBank/DDBJ databases">
        <title>Genome of starter culture bacteria Kocuria salsicia reveals its technological properties and safety for usage in meat industry.</title>
        <authorList>
            <person name="Michael M."/>
            <person name="Konstantin K."/>
            <person name="Evgenii K."/>
            <person name="Galina S."/>
            <person name="Oksana K."/>
            <person name="Andrei L."/>
        </authorList>
    </citation>
    <scope>NUCLEOTIDE SEQUENCE [LARGE SCALE GENOMIC DNA]</scope>
    <source>
        <strain evidence="4 5">80</strain>
    </source>
</reference>
<feature type="compositionally biased region" description="Low complexity" evidence="1">
    <location>
        <begin position="138"/>
        <end position="186"/>
    </location>
</feature>
<dbReference type="PANTHER" id="PTHR34351:SF1">
    <property type="entry name" value="SLR1927 PROTEIN"/>
    <property type="match status" value="1"/>
</dbReference>
<name>A0A7D7KYP6_KOCVA</name>